<gene>
    <name evidence="1" type="primary">TPS3_2</name>
    <name evidence="1" type="ORF">EV182_003990</name>
</gene>
<proteinExistence type="predicted"/>
<dbReference type="Proteomes" id="UP001145114">
    <property type="component" value="Unassembled WGS sequence"/>
</dbReference>
<evidence type="ECO:0000313" key="1">
    <source>
        <dbReference type="EMBL" id="KAJ1678467.1"/>
    </source>
</evidence>
<dbReference type="EMBL" id="JAMZIH010001138">
    <property type="protein sequence ID" value="KAJ1678467.1"/>
    <property type="molecule type" value="Genomic_DNA"/>
</dbReference>
<keyword evidence="2" id="KW-1185">Reference proteome</keyword>
<name>A0ACC1HQF5_9FUNG</name>
<feature type="non-terminal residue" evidence="1">
    <location>
        <position position="1"/>
    </location>
</feature>
<reference evidence="1" key="1">
    <citation type="submission" date="2022-06" db="EMBL/GenBank/DDBJ databases">
        <title>Phylogenomic reconstructions and comparative analyses of Kickxellomycotina fungi.</title>
        <authorList>
            <person name="Reynolds N.K."/>
            <person name="Stajich J.E."/>
            <person name="Barry K."/>
            <person name="Grigoriev I.V."/>
            <person name="Crous P."/>
            <person name="Smith M.E."/>
        </authorList>
    </citation>
    <scope>NUCLEOTIDE SEQUENCE</scope>
    <source>
        <strain evidence="1">RSA 2271</strain>
    </source>
</reference>
<organism evidence="1 2">
    <name type="scientific">Spiromyces aspiralis</name>
    <dbReference type="NCBI Taxonomy" id="68401"/>
    <lineage>
        <taxon>Eukaryota</taxon>
        <taxon>Fungi</taxon>
        <taxon>Fungi incertae sedis</taxon>
        <taxon>Zoopagomycota</taxon>
        <taxon>Kickxellomycotina</taxon>
        <taxon>Kickxellomycetes</taxon>
        <taxon>Kickxellales</taxon>
        <taxon>Kickxellaceae</taxon>
        <taxon>Spiromyces</taxon>
    </lineage>
</organism>
<accession>A0ACC1HQF5</accession>
<comment type="caution">
    <text evidence="1">The sequence shown here is derived from an EMBL/GenBank/DDBJ whole genome shotgun (WGS) entry which is preliminary data.</text>
</comment>
<evidence type="ECO:0000313" key="2">
    <source>
        <dbReference type="Proteomes" id="UP001145114"/>
    </source>
</evidence>
<sequence length="482" mass="52954">FAGTYGALGGAVLGINPWDIRGTANAIHEAINMTDDDKQYRWEHLYRQVTSITARNFVKTFLKQVEEARLMAEDRGYGVAADLPRLNVTRELPFYNHSHKRLLFLEYEGVLVPHSAPTDHPDAHRRAHELIKALASDSRNTVCILSNRSRSELEVLFGDIAGLGIAAENACFVKRCTSTQWEPLIALEDLSWKDSVQEIFEFYTDRIPGSRIDKKDIRITWDYSQADNQEFGRRQALECQSHINESLGNTYPIRAIALDQTVEVIPRAADRGAFVYYAIEHPSSVEASSGHLIDPFDFILYFGTGRCEEDIFTVLKRLSSSVAERMSQSSSTQSVVSSSPSPSSPPADAKQQQQQQQQSISSPAALPINYEGNGRGGNISGKASGRKHRASCSSVASSTRSCSSSAVSAHSTLRPFWETITMTHIDPKFHLVTASVSTHSADAQFFLPTPDNALDALATFVKLGAAGDNEEGGSDGNTLVVP</sequence>
<protein>
    <submittedName>
        <fullName evidence="1">Trehalose-6-P synthase/phosphatase complex subunit</fullName>
    </submittedName>
</protein>